<gene>
    <name evidence="2" type="ORF">HaLaN_12576</name>
</gene>
<evidence type="ECO:0000256" key="1">
    <source>
        <dbReference type="SAM" id="MobiDB-lite"/>
    </source>
</evidence>
<accession>A0A699Z2E1</accession>
<feature type="non-terminal residue" evidence="2">
    <location>
        <position position="657"/>
    </location>
</feature>
<keyword evidence="3" id="KW-1185">Reference proteome</keyword>
<dbReference type="Proteomes" id="UP000485058">
    <property type="component" value="Unassembled WGS sequence"/>
</dbReference>
<sequence length="657" mass="72211">MNDAALNMSSWEWLNAVVTVQWSVCPFPAPRVPPYSWQGCGNKFLLLHAGLSLDRHARQRKLCIRQGLSNASTPNDLHRPGMALPTDLPGNTQADGRAVLLITTVDIGGGKSEKIELRAGDDPADAAREFCDKHSLPPTIMGPLTMHILENLRKAAEKASNAAKQAGSTTSETKGQQSSVKSPTQAESLPSAKQEKLSFANGMNDKLYEQLSAKLVDVDEGSRMVTVTANTNGRPLSSRQQGGGSTLASSVGLSADLRKASSAGPSPRDAVHNRLYNYATTVRNKQEAKRRAAKDEMAASMTLPRSSMSWISQEMMRDRTHGPFDNYGEMLYAEGLEAAAVQRSKASMVRAEREARELDGVTFAPEITQLAKTLWSGGDLDAQPAWQRLSINKQAKMMERIRDLQKQREDGEMRQCTFKPKINRHSANLMSERSEALKVLQVSAHDQLFQDAQRRQAKLSELQSWLPDDVTFAPQINRTGTAAAHLRHSLDALGLQKRAEGGAGDGSPGTADVRASVVDRLYMNYEKTKAKLEGKREQLNGPVDPVTGRQLYKPAVGRGPRNVARNQEGLSIGEYLYTNGMELVSKKEMALEEEREAERAAANLRHANSTSEKLYAQLRAKRFSQIFEYLDEAGDGMLDIVGLVRAATARMDNLDNE</sequence>
<evidence type="ECO:0000313" key="2">
    <source>
        <dbReference type="EMBL" id="GFH16201.1"/>
    </source>
</evidence>
<comment type="caution">
    <text evidence="2">The sequence shown here is derived from an EMBL/GenBank/DDBJ whole genome shotgun (WGS) entry which is preliminary data.</text>
</comment>
<feature type="region of interest" description="Disordered" evidence="1">
    <location>
        <begin position="227"/>
        <end position="249"/>
    </location>
</feature>
<proteinExistence type="predicted"/>
<organism evidence="2 3">
    <name type="scientific">Haematococcus lacustris</name>
    <name type="common">Green alga</name>
    <name type="synonym">Haematococcus pluvialis</name>
    <dbReference type="NCBI Taxonomy" id="44745"/>
    <lineage>
        <taxon>Eukaryota</taxon>
        <taxon>Viridiplantae</taxon>
        <taxon>Chlorophyta</taxon>
        <taxon>core chlorophytes</taxon>
        <taxon>Chlorophyceae</taxon>
        <taxon>CS clade</taxon>
        <taxon>Chlamydomonadales</taxon>
        <taxon>Haematococcaceae</taxon>
        <taxon>Haematococcus</taxon>
    </lineage>
</organism>
<reference evidence="2 3" key="1">
    <citation type="submission" date="2020-02" db="EMBL/GenBank/DDBJ databases">
        <title>Draft genome sequence of Haematococcus lacustris strain NIES-144.</title>
        <authorList>
            <person name="Morimoto D."/>
            <person name="Nakagawa S."/>
            <person name="Yoshida T."/>
            <person name="Sawayama S."/>
        </authorList>
    </citation>
    <scope>NUCLEOTIDE SEQUENCE [LARGE SCALE GENOMIC DNA]</scope>
    <source>
        <strain evidence="2 3">NIES-144</strain>
    </source>
</reference>
<dbReference type="PANTHER" id="PTHR35381">
    <property type="entry name" value="EF-HAND DOMAIN-CONTAINING PROTEIN"/>
    <property type="match status" value="1"/>
</dbReference>
<dbReference type="EMBL" id="BLLF01000960">
    <property type="protein sequence ID" value="GFH16201.1"/>
    <property type="molecule type" value="Genomic_DNA"/>
</dbReference>
<name>A0A699Z2E1_HAELA</name>
<feature type="compositionally biased region" description="Polar residues" evidence="1">
    <location>
        <begin position="167"/>
        <end position="188"/>
    </location>
</feature>
<dbReference type="AlphaFoldDB" id="A0A699Z2E1"/>
<dbReference type="Gene3D" id="3.10.20.870">
    <property type="entry name" value="PFU (PLAA family ubiquitin binding), C-terminal domain"/>
    <property type="match status" value="1"/>
</dbReference>
<evidence type="ECO:0000313" key="3">
    <source>
        <dbReference type="Proteomes" id="UP000485058"/>
    </source>
</evidence>
<dbReference type="InterPro" id="IPR038122">
    <property type="entry name" value="PFU_sf"/>
</dbReference>
<feature type="region of interest" description="Disordered" evidence="1">
    <location>
        <begin position="159"/>
        <end position="193"/>
    </location>
</feature>
<dbReference type="PANTHER" id="PTHR35381:SF1">
    <property type="entry name" value="EF-HAND DOMAIN-CONTAINING PROTEIN"/>
    <property type="match status" value="1"/>
</dbReference>
<protein>
    <submittedName>
        <fullName evidence="2">PFU domain-containing protein</fullName>
    </submittedName>
</protein>